<dbReference type="InterPro" id="IPR038670">
    <property type="entry name" value="HslJ-like_sf"/>
</dbReference>
<accession>A0A7H1N4R5</accession>
<dbReference type="InterPro" id="IPR005184">
    <property type="entry name" value="DUF306_Meta_HslJ"/>
</dbReference>
<organism evidence="2 3">
    <name type="scientific">Defluviicoccus vanus</name>
    <dbReference type="NCBI Taxonomy" id="111831"/>
    <lineage>
        <taxon>Bacteria</taxon>
        <taxon>Pseudomonadati</taxon>
        <taxon>Pseudomonadota</taxon>
        <taxon>Alphaproteobacteria</taxon>
        <taxon>Rhodospirillales</taxon>
        <taxon>Rhodospirillaceae</taxon>
        <taxon>Defluviicoccus</taxon>
    </lineage>
</organism>
<evidence type="ECO:0000259" key="1">
    <source>
        <dbReference type="Pfam" id="PF03724"/>
    </source>
</evidence>
<name>A0A7H1N4R5_9PROT</name>
<dbReference type="PANTHER" id="PTHR35535:SF1">
    <property type="entry name" value="HEAT SHOCK PROTEIN HSLJ"/>
    <property type="match status" value="1"/>
</dbReference>
<dbReference type="Proteomes" id="UP000516369">
    <property type="component" value="Chromosome"/>
</dbReference>
<dbReference type="KEGG" id="dvn:HQ394_16955"/>
<dbReference type="RefSeq" id="WP_190261174.1">
    <property type="nucleotide sequence ID" value="NZ_CP053923.1"/>
</dbReference>
<protein>
    <submittedName>
        <fullName evidence="2">META domain-containing protein</fullName>
    </submittedName>
</protein>
<proteinExistence type="predicted"/>
<feature type="domain" description="DUF306" evidence="1">
    <location>
        <begin position="18"/>
        <end position="124"/>
    </location>
</feature>
<dbReference type="Pfam" id="PF03724">
    <property type="entry name" value="META"/>
    <property type="match status" value="1"/>
</dbReference>
<dbReference type="PANTHER" id="PTHR35535">
    <property type="entry name" value="HEAT SHOCK PROTEIN HSLJ"/>
    <property type="match status" value="1"/>
</dbReference>
<dbReference type="EMBL" id="CP053923">
    <property type="protein sequence ID" value="QNT70701.1"/>
    <property type="molecule type" value="Genomic_DNA"/>
</dbReference>
<dbReference type="AlphaFoldDB" id="A0A7H1N4R5"/>
<dbReference type="Gene3D" id="2.40.128.270">
    <property type="match status" value="1"/>
</dbReference>
<dbReference type="InterPro" id="IPR053147">
    <property type="entry name" value="Hsp_HslJ-like"/>
</dbReference>
<gene>
    <name evidence="2" type="ORF">HQ394_16955</name>
</gene>
<sequence>MTAAACAGPGGASSGGPEPLVGTQWLAQTIAGQEASLYPASSVRFDVGQRITGNGGCNTFNGTIGYAGDQLAVGPLATTRMMCPPEVMRQEAGFLQALQTAQRFTMSDWLLTLFDPSGNQAMTLTRMTGPL</sequence>
<evidence type="ECO:0000313" key="3">
    <source>
        <dbReference type="Proteomes" id="UP000516369"/>
    </source>
</evidence>
<reference evidence="2 3" key="1">
    <citation type="submission" date="2020-05" db="EMBL/GenBank/DDBJ databases">
        <title>Complete closed genome sequence of Defluviicoccus vanus.</title>
        <authorList>
            <person name="Bessarab I."/>
            <person name="Arumugam K."/>
            <person name="Maszenan A.M."/>
            <person name="Seviour R.J."/>
            <person name="Williams R.B."/>
        </authorList>
    </citation>
    <scope>NUCLEOTIDE SEQUENCE [LARGE SCALE GENOMIC DNA]</scope>
    <source>
        <strain evidence="2 3">Ben 114</strain>
    </source>
</reference>
<keyword evidence="3" id="KW-1185">Reference proteome</keyword>
<evidence type="ECO:0000313" key="2">
    <source>
        <dbReference type="EMBL" id="QNT70701.1"/>
    </source>
</evidence>